<evidence type="ECO:0000259" key="2">
    <source>
        <dbReference type="PROSITE" id="PS50983"/>
    </source>
</evidence>
<keyword evidence="1" id="KW-0732">Signal</keyword>
<dbReference type="Proteomes" id="UP000566985">
    <property type="component" value="Unassembled WGS sequence"/>
</dbReference>
<dbReference type="InterPro" id="IPR050902">
    <property type="entry name" value="ABC_Transporter_SBP"/>
</dbReference>
<dbReference type="EMBL" id="JABWPM010000046">
    <property type="protein sequence ID" value="NUY99203.1"/>
    <property type="molecule type" value="Genomic_DNA"/>
</dbReference>
<dbReference type="PANTHER" id="PTHR30535">
    <property type="entry name" value="VITAMIN B12-BINDING PROTEIN"/>
    <property type="match status" value="1"/>
</dbReference>
<accession>A0A653Q875</accession>
<organism evidence="3 6">
    <name type="scientific">Pantoea brenneri</name>
    <dbReference type="NCBI Taxonomy" id="472694"/>
    <lineage>
        <taxon>Bacteria</taxon>
        <taxon>Pseudomonadati</taxon>
        <taxon>Pseudomonadota</taxon>
        <taxon>Gammaproteobacteria</taxon>
        <taxon>Enterobacterales</taxon>
        <taxon>Erwiniaceae</taxon>
        <taxon>Pantoea</taxon>
    </lineage>
</organism>
<feature type="signal peptide" evidence="1">
    <location>
        <begin position="1"/>
        <end position="17"/>
    </location>
</feature>
<dbReference type="AlphaFoldDB" id="A0A653Q875"/>
<evidence type="ECO:0000313" key="6">
    <source>
        <dbReference type="Proteomes" id="UP000566985"/>
    </source>
</evidence>
<gene>
    <name evidence="4" type="primary">hmuT</name>
    <name evidence="3" type="ORF">HU668_22480</name>
    <name evidence="4" type="ORF">PANT111_140018</name>
</gene>
<dbReference type="PANTHER" id="PTHR30535:SF4">
    <property type="entry name" value="HEMIN-BINDING PERIPLASMIC PROTEIN HMUT"/>
    <property type="match status" value="1"/>
</dbReference>
<proteinExistence type="predicted"/>
<dbReference type="PROSITE" id="PS50983">
    <property type="entry name" value="FE_B12_PBP"/>
    <property type="match status" value="1"/>
</dbReference>
<comment type="caution">
    <text evidence="3">The sequence shown here is derived from an EMBL/GenBank/DDBJ whole genome shotgun (WGS) entry which is preliminary data.</text>
</comment>
<dbReference type="Gene3D" id="3.40.50.1980">
    <property type="entry name" value="Nitrogenase molybdenum iron protein domain"/>
    <property type="match status" value="2"/>
</dbReference>
<name>A0A653Q875_9GAMM</name>
<reference evidence="3 6" key="2">
    <citation type="submission" date="2020-05" db="EMBL/GenBank/DDBJ databases">
        <title>Whole Genome Sequences of Enterobacteriales Associated with the International Space Station.</title>
        <authorList>
            <person name="Bharadwaj A."/>
            <person name="Daudu R."/>
            <person name="Singh N."/>
            <person name="Wood J."/>
            <person name="Debieu M."/>
            <person name="Mason C."/>
            <person name="Wang C."/>
            <person name="Venkateswaran K."/>
        </authorList>
    </citation>
    <scope>NUCLEOTIDE SEQUENCE [LARGE SCALE GENOMIC DNA]</scope>
    <source>
        <strain evidence="3 6">IF5SW-B1</strain>
    </source>
</reference>
<dbReference type="GeneID" id="57347957"/>
<evidence type="ECO:0000313" key="4">
    <source>
        <dbReference type="EMBL" id="VXB38232.1"/>
    </source>
</evidence>
<dbReference type="Pfam" id="PF01497">
    <property type="entry name" value="Peripla_BP_2"/>
    <property type="match status" value="1"/>
</dbReference>
<dbReference type="InterPro" id="IPR002491">
    <property type="entry name" value="ABC_transptr_periplasmic_BD"/>
</dbReference>
<dbReference type="EMBL" id="CABWMH010000006">
    <property type="protein sequence ID" value="VXB38232.1"/>
    <property type="molecule type" value="Genomic_DNA"/>
</dbReference>
<sequence>MKWLTLLGLLLVLPSLAAERVVSIGGDVTQIIYALDAQPQLVARDSTSLRPALATRLPDVGYMRQLNAEGILALKPTLVIASAQAKPSLVLQQIAQAGVRVVTVSGENSLQAIPQKIITIGQALGHQSEAQALAQQVTQQISQLPQQTLPVKVLYIMANSGMKSMAAGKQTAADSAIRSAGLENAMGSVPHYQALSQEGVIAAAPDLVVVGEEGLQTIGGEQRLWQLPGLALTPAGQLHHLLVIDTQALLGFGLDTPRAIVRLRQAAESLMHER</sequence>
<evidence type="ECO:0000313" key="3">
    <source>
        <dbReference type="EMBL" id="NUY99203.1"/>
    </source>
</evidence>
<feature type="domain" description="Fe/B12 periplasmic-binding" evidence="2">
    <location>
        <begin position="20"/>
        <end position="274"/>
    </location>
</feature>
<dbReference type="CDD" id="cd01149">
    <property type="entry name" value="HutB"/>
    <property type="match status" value="1"/>
</dbReference>
<dbReference type="SUPFAM" id="SSF53807">
    <property type="entry name" value="Helical backbone' metal receptor"/>
    <property type="match status" value="1"/>
</dbReference>
<dbReference type="Proteomes" id="UP000433737">
    <property type="component" value="Unassembled WGS sequence"/>
</dbReference>
<protein>
    <submittedName>
        <fullName evidence="3">ABC transporter substrate-binding protein</fullName>
    </submittedName>
    <submittedName>
        <fullName evidence="4">Hemin-binding periplasmic protein HmuT</fullName>
    </submittedName>
</protein>
<evidence type="ECO:0000256" key="1">
    <source>
        <dbReference type="SAM" id="SignalP"/>
    </source>
</evidence>
<feature type="chain" id="PRO_5042724740" evidence="1">
    <location>
        <begin position="18"/>
        <end position="274"/>
    </location>
</feature>
<evidence type="ECO:0000313" key="5">
    <source>
        <dbReference type="Proteomes" id="UP000433737"/>
    </source>
</evidence>
<reference evidence="4 5" key="1">
    <citation type="submission" date="2019-10" db="EMBL/GenBank/DDBJ databases">
        <authorList>
            <person name="Karimi E."/>
        </authorList>
    </citation>
    <scope>NUCLEOTIDE SEQUENCE [LARGE SCALE GENOMIC DNA]</scope>
    <source>
        <strain evidence="4">Pantoea sp. 111</strain>
    </source>
</reference>
<dbReference type="RefSeq" id="WP_069728839.1">
    <property type="nucleotide sequence ID" value="NZ_JABWPE010000046.1"/>
</dbReference>